<sequence>MSERTFDRETLLDLTVNIVPLGILTFFILVFLFASPWELDPFVTAISIGLLVVPFAVLVLVTFVSGRAVARDEQSATAAGELSASDATLDSGVEEELVSDDHPESDDDQSESDAENDESSDAEPDDAGGDEDDEN</sequence>
<keyword evidence="2" id="KW-0812">Transmembrane</keyword>
<accession>M0MZY9</accession>
<organism evidence="3 4">
    <name type="scientific">Halococcus thailandensis JCM 13552</name>
    <dbReference type="NCBI Taxonomy" id="1227457"/>
    <lineage>
        <taxon>Archaea</taxon>
        <taxon>Methanobacteriati</taxon>
        <taxon>Methanobacteriota</taxon>
        <taxon>Stenosarchaea group</taxon>
        <taxon>Halobacteria</taxon>
        <taxon>Halobacteriales</taxon>
        <taxon>Halococcaceae</taxon>
        <taxon>Halococcus</taxon>
    </lineage>
</organism>
<gene>
    <name evidence="3" type="ORF">C451_15818</name>
</gene>
<keyword evidence="4" id="KW-1185">Reference proteome</keyword>
<feature type="compositionally biased region" description="Acidic residues" evidence="1">
    <location>
        <begin position="92"/>
        <end position="135"/>
    </location>
</feature>
<name>M0MZY9_9EURY</name>
<dbReference type="InterPro" id="IPR046506">
    <property type="entry name" value="DUF6684"/>
</dbReference>
<feature type="transmembrane region" description="Helical" evidence="2">
    <location>
        <begin position="41"/>
        <end position="64"/>
    </location>
</feature>
<dbReference type="eggNOG" id="arCOG06261">
    <property type="taxonomic scope" value="Archaea"/>
</dbReference>
<dbReference type="Pfam" id="PF20389">
    <property type="entry name" value="DUF6684"/>
    <property type="match status" value="1"/>
</dbReference>
<protein>
    <submittedName>
        <fullName evidence="3">Cox cluster protein</fullName>
    </submittedName>
</protein>
<comment type="caution">
    <text evidence="3">The sequence shown here is derived from an EMBL/GenBank/DDBJ whole genome shotgun (WGS) entry which is preliminary data.</text>
</comment>
<dbReference type="RefSeq" id="WP_007741952.1">
    <property type="nucleotide sequence ID" value="NZ_AOMF01000166.1"/>
</dbReference>
<dbReference type="OrthoDB" id="306958at2157"/>
<proteinExistence type="predicted"/>
<feature type="transmembrane region" description="Helical" evidence="2">
    <location>
        <begin position="12"/>
        <end position="35"/>
    </location>
</feature>
<dbReference type="STRING" id="1227457.C451_15818"/>
<evidence type="ECO:0000313" key="4">
    <source>
        <dbReference type="Proteomes" id="UP000011680"/>
    </source>
</evidence>
<keyword evidence="2" id="KW-1133">Transmembrane helix</keyword>
<feature type="region of interest" description="Disordered" evidence="1">
    <location>
        <begin position="75"/>
        <end position="135"/>
    </location>
</feature>
<dbReference type="PATRIC" id="fig|1227457.3.peg.3068"/>
<evidence type="ECO:0000313" key="3">
    <source>
        <dbReference type="EMBL" id="EMA51176.1"/>
    </source>
</evidence>
<keyword evidence="2" id="KW-0472">Membrane</keyword>
<dbReference type="AlphaFoldDB" id="M0MZY9"/>
<evidence type="ECO:0000256" key="1">
    <source>
        <dbReference type="SAM" id="MobiDB-lite"/>
    </source>
</evidence>
<dbReference type="Proteomes" id="UP000011680">
    <property type="component" value="Unassembled WGS sequence"/>
</dbReference>
<evidence type="ECO:0000256" key="2">
    <source>
        <dbReference type="SAM" id="Phobius"/>
    </source>
</evidence>
<dbReference type="EMBL" id="AOMF01000166">
    <property type="protein sequence ID" value="EMA51176.1"/>
    <property type="molecule type" value="Genomic_DNA"/>
</dbReference>
<reference evidence="3 4" key="1">
    <citation type="journal article" date="2014" name="PLoS Genet.">
        <title>Phylogenetically driven sequencing of extremely halophilic archaea reveals strategies for static and dynamic osmo-response.</title>
        <authorList>
            <person name="Becker E.A."/>
            <person name="Seitzer P.M."/>
            <person name="Tritt A."/>
            <person name="Larsen D."/>
            <person name="Krusor M."/>
            <person name="Yao A.I."/>
            <person name="Wu D."/>
            <person name="Madern D."/>
            <person name="Eisen J.A."/>
            <person name="Darling A.E."/>
            <person name="Facciotti M.T."/>
        </authorList>
    </citation>
    <scope>NUCLEOTIDE SEQUENCE [LARGE SCALE GENOMIC DNA]</scope>
    <source>
        <strain evidence="3 4">JCM 13552</strain>
    </source>
</reference>